<dbReference type="EMBL" id="FPHJ01000023">
    <property type="protein sequence ID" value="SFV58129.1"/>
    <property type="molecule type" value="Genomic_DNA"/>
</dbReference>
<reference evidence="1" key="1">
    <citation type="submission" date="2016-10" db="EMBL/GenBank/DDBJ databases">
        <authorList>
            <person name="de Groot N.N."/>
        </authorList>
    </citation>
    <scope>NUCLEOTIDE SEQUENCE</scope>
</reference>
<dbReference type="GO" id="GO:0005507">
    <property type="term" value="F:copper ion binding"/>
    <property type="evidence" value="ECO:0007669"/>
    <property type="project" value="InterPro"/>
</dbReference>
<accession>A0A1W1BX64</accession>
<sequence>MKSLKIISLLLVSSFVFAGGVEDDPILAKVMGEVEAYNLDNGDRVNTWDVESWIGKDLHKVWLKIESKEVDGVVEDQEFQLLYSKAIAPFWDIQFGVRKDIEPRPQKEWGVVALKGLTPYLFETDASLFLGKNGQAAIRLKTEYEYMFSQKLILSPDIEMNIYNKDDTETDIGKGLSDISMGIRLRYELHREFAPYLGIIWNKKYGNTADMADVDGEITEDFQTVIGLRFWF</sequence>
<dbReference type="AlphaFoldDB" id="A0A1W1BX64"/>
<evidence type="ECO:0000313" key="1">
    <source>
        <dbReference type="EMBL" id="SFV58129.1"/>
    </source>
</evidence>
<dbReference type="InterPro" id="IPR007939">
    <property type="entry name" value="Cu-R_B_prcur"/>
</dbReference>
<gene>
    <name evidence="1" type="ORF">MNB_SUP05-5-769</name>
</gene>
<organism evidence="1">
    <name type="scientific">hydrothermal vent metagenome</name>
    <dbReference type="NCBI Taxonomy" id="652676"/>
    <lineage>
        <taxon>unclassified sequences</taxon>
        <taxon>metagenomes</taxon>
        <taxon>ecological metagenomes</taxon>
    </lineage>
</organism>
<name>A0A1W1BX64_9ZZZZ</name>
<dbReference type="Pfam" id="PF05275">
    <property type="entry name" value="CopB"/>
    <property type="match status" value="1"/>
</dbReference>
<dbReference type="GO" id="GO:0006878">
    <property type="term" value="P:intracellular copper ion homeostasis"/>
    <property type="evidence" value="ECO:0007669"/>
    <property type="project" value="InterPro"/>
</dbReference>
<dbReference type="GO" id="GO:0009279">
    <property type="term" value="C:cell outer membrane"/>
    <property type="evidence" value="ECO:0007669"/>
    <property type="project" value="InterPro"/>
</dbReference>
<proteinExistence type="predicted"/>
<protein>
    <submittedName>
        <fullName evidence="1">Copper resistance protein B</fullName>
    </submittedName>
</protein>